<keyword evidence="6" id="KW-1185">Reference proteome</keyword>
<name>A0A2A6C642_PRIPA</name>
<proteinExistence type="predicted"/>
<dbReference type="Gene3D" id="1.10.150.50">
    <property type="entry name" value="Transcription Factor, Ets-1"/>
    <property type="match status" value="1"/>
</dbReference>
<reference evidence="5" key="2">
    <citation type="submission" date="2022-06" db="UniProtKB">
        <authorList>
            <consortium name="EnsemblMetazoa"/>
        </authorList>
    </citation>
    <scope>IDENTIFICATION</scope>
    <source>
        <strain evidence="5">PS312</strain>
    </source>
</reference>
<evidence type="ECO:0000256" key="1">
    <source>
        <dbReference type="ARBA" id="ARBA00004496"/>
    </source>
</evidence>
<organism evidence="5 6">
    <name type="scientific">Pristionchus pacificus</name>
    <name type="common">Parasitic nematode worm</name>
    <dbReference type="NCBI Taxonomy" id="54126"/>
    <lineage>
        <taxon>Eukaryota</taxon>
        <taxon>Metazoa</taxon>
        <taxon>Ecdysozoa</taxon>
        <taxon>Nematoda</taxon>
        <taxon>Chromadorea</taxon>
        <taxon>Rhabditida</taxon>
        <taxon>Rhabditina</taxon>
        <taxon>Diplogasteromorpha</taxon>
        <taxon>Diplogasteroidea</taxon>
        <taxon>Neodiplogasteridae</taxon>
        <taxon>Pristionchus</taxon>
    </lineage>
</organism>
<keyword evidence="3" id="KW-0694">RNA-binding</keyword>
<evidence type="ECO:0000256" key="4">
    <source>
        <dbReference type="SAM" id="MobiDB-lite"/>
    </source>
</evidence>
<evidence type="ECO:0000256" key="2">
    <source>
        <dbReference type="ARBA" id="ARBA00022490"/>
    </source>
</evidence>
<feature type="compositionally biased region" description="Low complexity" evidence="4">
    <location>
        <begin position="571"/>
        <end position="611"/>
    </location>
</feature>
<gene>
    <name evidence="5" type="primary">WBGene00107775</name>
</gene>
<reference evidence="6" key="1">
    <citation type="journal article" date="2008" name="Nat. Genet.">
        <title>The Pristionchus pacificus genome provides a unique perspective on nematode lifestyle and parasitism.</title>
        <authorList>
            <person name="Dieterich C."/>
            <person name="Clifton S.W."/>
            <person name="Schuster L.N."/>
            <person name="Chinwalla A."/>
            <person name="Delehaunty K."/>
            <person name="Dinkelacker I."/>
            <person name="Fulton L."/>
            <person name="Fulton R."/>
            <person name="Godfrey J."/>
            <person name="Minx P."/>
            <person name="Mitreva M."/>
            <person name="Roeseler W."/>
            <person name="Tian H."/>
            <person name="Witte H."/>
            <person name="Yang S.P."/>
            <person name="Wilson R.K."/>
            <person name="Sommer R.J."/>
        </authorList>
    </citation>
    <scope>NUCLEOTIDE SEQUENCE [LARGE SCALE GENOMIC DNA]</scope>
    <source>
        <strain evidence="6">PS312</strain>
    </source>
</reference>
<dbReference type="AlphaFoldDB" id="A0A2A6C642"/>
<dbReference type="PANTHER" id="PTHR12515">
    <property type="entry name" value="STERILE ALPHA MOTIF DOMAIN CONTAINING PROTEIN 4-RELATED"/>
    <property type="match status" value="1"/>
</dbReference>
<dbReference type="InterPro" id="IPR001660">
    <property type="entry name" value="SAM"/>
</dbReference>
<dbReference type="InterPro" id="IPR013761">
    <property type="entry name" value="SAM/pointed_sf"/>
</dbReference>
<feature type="compositionally biased region" description="Polar residues" evidence="4">
    <location>
        <begin position="560"/>
        <end position="569"/>
    </location>
</feature>
<dbReference type="GO" id="GO:0003723">
    <property type="term" value="F:RNA binding"/>
    <property type="evidence" value="ECO:0007669"/>
    <property type="project" value="UniProtKB-KW"/>
</dbReference>
<dbReference type="InterPro" id="IPR050897">
    <property type="entry name" value="SMAUG/VTS1_RNA-bind"/>
</dbReference>
<dbReference type="OrthoDB" id="2155283at2759"/>
<keyword evidence="2" id="KW-0963">Cytoplasm</keyword>
<dbReference type="SUPFAM" id="SSF47769">
    <property type="entry name" value="SAM/Pointed domain"/>
    <property type="match status" value="1"/>
</dbReference>
<sequence>GATGAPMLLSDSSSDLAAQHMMNLGMQQMQHAANRFILHQQQQGYHQQGSSSTAAATRRYQSAAAAPAATTVSPAAGMMVGGQHMQHQQQHTAAAGGRRMAPTVAPTHKHGMKDVPYWLKTLRLHKYTGMFSDMEYAQMMALDEHELEMRGVTKGARRKILQSIAKLRQRAANVRRLEATFDVLELACLRCAIVELRQLVATPIMQYTPAFGRRESEEEIDGVCAIDTIPDENLPALMDYCIFAESMIPATVTLPLLLQNLPALMVRLLMRVYAMGVAGDAPHEQIKPELLLMYFTICDRMLMNEAFTSSQKRRIVQWRRAARRFAAPADLRRCVLPHPPPPRCDACTPVATFYFPELLQNDSLEEIMRVQNLQRLVKQYLNSDGAAPLMQQPVVPSAYSASYYEQQAAHAAAVKAATAAAARSQLQRDAALCGFSAAAAYAQRPSALARKMMPRGGPVSAPPPSFYATAAPAPHPQHQSCCPTAVAAAAAAAAAYQQQVQAAAHRMAAANAAAAAAAVAAPAAAAPWIAESVYSSADLFELARPLDLDFTAVPSRSIWSNTPASSSSAEGGCDSTSSGTSGYSSGSSERGSGAGSPRAADAAGASSAPLAATTPAQPAMVFDFSRNEEASSLDAACRQIQEQLNFNH</sequence>
<evidence type="ECO:0000256" key="3">
    <source>
        <dbReference type="ARBA" id="ARBA00022884"/>
    </source>
</evidence>
<dbReference type="GO" id="GO:0005737">
    <property type="term" value="C:cytoplasm"/>
    <property type="evidence" value="ECO:0007669"/>
    <property type="project" value="UniProtKB-SubCell"/>
</dbReference>
<comment type="subcellular location">
    <subcellularLocation>
        <location evidence="1">Cytoplasm</location>
    </subcellularLocation>
</comment>
<dbReference type="Pfam" id="PF00536">
    <property type="entry name" value="SAM_1"/>
    <property type="match status" value="1"/>
</dbReference>
<evidence type="ECO:0000313" key="6">
    <source>
        <dbReference type="Proteomes" id="UP000005239"/>
    </source>
</evidence>
<dbReference type="Proteomes" id="UP000005239">
    <property type="component" value="Unassembled WGS sequence"/>
</dbReference>
<dbReference type="EnsemblMetazoa" id="PPA18221.1">
    <property type="protein sequence ID" value="PPA18221.1"/>
    <property type="gene ID" value="WBGene00107775"/>
</dbReference>
<accession>A0A8R1UDM7</accession>
<protein>
    <submittedName>
        <fullName evidence="5">Sterile alpha motif containing protein</fullName>
    </submittedName>
</protein>
<dbReference type="PANTHER" id="PTHR12515:SF5">
    <property type="entry name" value="PROTEIN SMAUG"/>
    <property type="match status" value="1"/>
</dbReference>
<accession>A0A2A6C642</accession>
<dbReference type="SMART" id="SM00454">
    <property type="entry name" value="SAM"/>
    <property type="match status" value="1"/>
</dbReference>
<evidence type="ECO:0000313" key="5">
    <source>
        <dbReference type="EnsemblMetazoa" id="PPA18221.1"/>
    </source>
</evidence>
<feature type="region of interest" description="Disordered" evidence="4">
    <location>
        <begin position="560"/>
        <end position="611"/>
    </location>
</feature>